<keyword evidence="2" id="KW-1185">Reference proteome</keyword>
<name>A0ABQ7DSR2_BRACR</name>
<dbReference type="Proteomes" id="UP000266723">
    <property type="component" value="Unassembled WGS sequence"/>
</dbReference>
<organism evidence="1 2">
    <name type="scientific">Brassica cretica</name>
    <name type="common">Mustard</name>
    <dbReference type="NCBI Taxonomy" id="69181"/>
    <lineage>
        <taxon>Eukaryota</taxon>
        <taxon>Viridiplantae</taxon>
        <taxon>Streptophyta</taxon>
        <taxon>Embryophyta</taxon>
        <taxon>Tracheophyta</taxon>
        <taxon>Spermatophyta</taxon>
        <taxon>Magnoliopsida</taxon>
        <taxon>eudicotyledons</taxon>
        <taxon>Gunneridae</taxon>
        <taxon>Pentapetalae</taxon>
        <taxon>rosids</taxon>
        <taxon>malvids</taxon>
        <taxon>Brassicales</taxon>
        <taxon>Brassicaceae</taxon>
        <taxon>Brassiceae</taxon>
        <taxon>Brassica</taxon>
    </lineage>
</organism>
<evidence type="ECO:0000313" key="2">
    <source>
        <dbReference type="Proteomes" id="UP000266723"/>
    </source>
</evidence>
<protein>
    <submittedName>
        <fullName evidence="1">Uncharacterized protein</fullName>
    </submittedName>
</protein>
<sequence>MAISKASNELLHTFWASLSWPKLPFTFQLCQPVQDTLLILSNGRIMYGLALVTSSSHKSYPGNLW</sequence>
<gene>
    <name evidence="1" type="ORF">DY000_02032740</name>
</gene>
<dbReference type="EMBL" id="QGKV02000649">
    <property type="protein sequence ID" value="KAF3581123.1"/>
    <property type="molecule type" value="Genomic_DNA"/>
</dbReference>
<comment type="caution">
    <text evidence="1">The sequence shown here is derived from an EMBL/GenBank/DDBJ whole genome shotgun (WGS) entry which is preliminary data.</text>
</comment>
<accession>A0ABQ7DSR2</accession>
<reference evidence="1 2" key="1">
    <citation type="journal article" date="2020" name="BMC Genomics">
        <title>Intraspecific diversification of the crop wild relative Brassica cretica Lam. using demographic model selection.</title>
        <authorList>
            <person name="Kioukis A."/>
            <person name="Michalopoulou V.A."/>
            <person name="Briers L."/>
            <person name="Pirintsos S."/>
            <person name="Studholme D.J."/>
            <person name="Pavlidis P."/>
            <person name="Sarris P.F."/>
        </authorList>
    </citation>
    <scope>NUCLEOTIDE SEQUENCE [LARGE SCALE GENOMIC DNA]</scope>
    <source>
        <strain evidence="2">cv. PFS-1207/04</strain>
    </source>
</reference>
<evidence type="ECO:0000313" key="1">
    <source>
        <dbReference type="EMBL" id="KAF3581123.1"/>
    </source>
</evidence>
<proteinExistence type="predicted"/>